<sequence>MGNSKHSAGCQFPARDGAEPFPFPTVGQAAQRLLDALDELAEGSGGFSGWENAAGRAAGDAVEEARHELRTLLERPRALPEPAIFEKVFRSPPVQRAAESMGWRGLAEAIWRAAYEGE</sequence>
<geneLocation type="plasmid" evidence="1 2">
    <name>pRK1-3</name>
</geneLocation>
<keyword evidence="1" id="KW-0614">Plasmid</keyword>
<proteinExistence type="predicted"/>
<organism evidence="1 2">
    <name type="scientific">Cupriavidus basilensis</name>
    <dbReference type="NCBI Taxonomy" id="68895"/>
    <lineage>
        <taxon>Bacteria</taxon>
        <taxon>Pseudomonadati</taxon>
        <taxon>Pseudomonadota</taxon>
        <taxon>Betaproteobacteria</taxon>
        <taxon>Burkholderiales</taxon>
        <taxon>Burkholderiaceae</taxon>
        <taxon>Cupriavidus</taxon>
    </lineage>
</organism>
<protein>
    <submittedName>
        <fullName evidence="1">Uncharacterized protein</fullName>
    </submittedName>
</protein>
<reference evidence="1 2" key="1">
    <citation type="submission" date="2020-10" db="EMBL/GenBank/DDBJ databases">
        <title>Complete genome sequence of Cupriavidus basilensis CCUG 49340T.</title>
        <authorList>
            <person name="Salva-Serra F."/>
            <person name="Donoso R.A."/>
            <person name="Cho K.H."/>
            <person name="Yoo J.A."/>
            <person name="Lee K."/>
            <person name="Yoon S.-H."/>
            <person name="Perez-Pantoja D."/>
            <person name="Moore E.R.B."/>
        </authorList>
    </citation>
    <scope>NUCLEOTIDE SEQUENCE [LARGE SCALE GENOMIC DNA]</scope>
    <source>
        <strain evidence="2">CCUG 49340</strain>
        <plasmid evidence="1 2">pRK1-3</plasmid>
    </source>
</reference>
<name>A0A643FSH8_9BURK</name>
<gene>
    <name evidence="1" type="ORF">F7R26_039490</name>
</gene>
<accession>A0A643FSH8</accession>
<dbReference type="EMBL" id="CP062807">
    <property type="protein sequence ID" value="QOT82197.1"/>
    <property type="molecule type" value="Genomic_DNA"/>
</dbReference>
<dbReference type="Proteomes" id="UP000397656">
    <property type="component" value="Plasmid pRK1-3"/>
</dbReference>
<evidence type="ECO:0000313" key="2">
    <source>
        <dbReference type="Proteomes" id="UP000397656"/>
    </source>
</evidence>
<dbReference type="RefSeq" id="WP_150986896.1">
    <property type="nucleotide sequence ID" value="NZ_CP062807.1"/>
</dbReference>
<dbReference type="AlphaFoldDB" id="A0A643FSH8"/>
<dbReference type="GeneID" id="98407057"/>
<evidence type="ECO:0000313" key="1">
    <source>
        <dbReference type="EMBL" id="QOT82197.1"/>
    </source>
</evidence>